<name>D7E6W5_METEZ</name>
<dbReference type="InterPro" id="IPR045220">
    <property type="entry name" value="FRHB/FDHB/HCAR-like"/>
</dbReference>
<dbReference type="PRINTS" id="PR00397">
    <property type="entry name" value="SIROHAEM"/>
</dbReference>
<dbReference type="GO" id="GO:0046872">
    <property type="term" value="F:metal ion binding"/>
    <property type="evidence" value="ECO:0007669"/>
    <property type="project" value="UniProtKB-KW"/>
</dbReference>
<dbReference type="InterPro" id="IPR006066">
    <property type="entry name" value="NO2/SO3_Rdtase_FeS/sirohaem_BS"/>
</dbReference>
<dbReference type="OrthoDB" id="15347at2157"/>
<evidence type="ECO:0000256" key="2">
    <source>
        <dbReference type="ARBA" id="ARBA00022617"/>
    </source>
</evidence>
<dbReference type="HOGENOM" id="CLU_428041_0_0_2"/>
<dbReference type="EMBL" id="CP002069">
    <property type="protein sequence ID" value="ADI73589.1"/>
    <property type="molecule type" value="Genomic_DNA"/>
</dbReference>
<accession>D7E6W5</accession>
<evidence type="ECO:0000313" key="9">
    <source>
        <dbReference type="Proteomes" id="UP000000391"/>
    </source>
</evidence>
<dbReference type="PROSITE" id="PS00365">
    <property type="entry name" value="NIR_SIR"/>
    <property type="match status" value="1"/>
</dbReference>
<keyword evidence="9" id="KW-1185">Reference proteome</keyword>
<dbReference type="InterPro" id="IPR007525">
    <property type="entry name" value="FrhB_FdhB_C"/>
</dbReference>
<dbReference type="SUPFAM" id="SSF54862">
    <property type="entry name" value="4Fe-4S ferredoxins"/>
    <property type="match status" value="2"/>
</dbReference>
<dbReference type="Pfam" id="PF03460">
    <property type="entry name" value="NIR_SIR_ferr"/>
    <property type="match status" value="1"/>
</dbReference>
<feature type="domain" description="4Fe-4S ferredoxin-type" evidence="7">
    <location>
        <begin position="489"/>
        <end position="516"/>
    </location>
</feature>
<evidence type="ECO:0000256" key="6">
    <source>
        <dbReference type="ARBA" id="ARBA00023014"/>
    </source>
</evidence>
<dbReference type="PANTHER" id="PTHR31332">
    <property type="entry name" value="7-HYDROXYMETHYL CHLOROPHYLL A REDUCTASE, CHLOROPLASTIC"/>
    <property type="match status" value="1"/>
</dbReference>
<dbReference type="Gene3D" id="3.10.450.750">
    <property type="match status" value="1"/>
</dbReference>
<organism evidence="8 9">
    <name type="scientific">Methanohalobium evestigatum (strain ATCC BAA-1072 / DSM 3721 / NBRC 107634 / OCM 161 / Z-7303)</name>
    <dbReference type="NCBI Taxonomy" id="644295"/>
    <lineage>
        <taxon>Archaea</taxon>
        <taxon>Methanobacteriati</taxon>
        <taxon>Methanobacteriota</taxon>
        <taxon>Stenosarchaea group</taxon>
        <taxon>Methanomicrobia</taxon>
        <taxon>Methanosarcinales</taxon>
        <taxon>Methanosarcinaceae</taxon>
        <taxon>Methanohalobium</taxon>
    </lineage>
</organism>
<dbReference type="Pfam" id="PF00037">
    <property type="entry name" value="Fer4"/>
    <property type="match status" value="2"/>
</dbReference>
<dbReference type="Proteomes" id="UP000000391">
    <property type="component" value="Chromosome"/>
</dbReference>
<dbReference type="PANTHER" id="PTHR31332:SF0">
    <property type="entry name" value="7-HYDROXYMETHYL CHLOROPHYLL A REDUCTASE, CHLOROPLASTIC"/>
    <property type="match status" value="1"/>
</dbReference>
<evidence type="ECO:0000256" key="4">
    <source>
        <dbReference type="ARBA" id="ARBA00023002"/>
    </source>
</evidence>
<dbReference type="GO" id="GO:0052592">
    <property type="term" value="F:oxidoreductase activity, acting on CH or CH2 groups, with an iron-sulfur protein as acceptor"/>
    <property type="evidence" value="ECO:0007669"/>
    <property type="project" value="TreeGrafter"/>
</dbReference>
<evidence type="ECO:0000256" key="1">
    <source>
        <dbReference type="ARBA" id="ARBA00022485"/>
    </source>
</evidence>
<evidence type="ECO:0000313" key="8">
    <source>
        <dbReference type="EMBL" id="ADI73589.1"/>
    </source>
</evidence>
<feature type="domain" description="4Fe-4S ferredoxin-type" evidence="7">
    <location>
        <begin position="7"/>
        <end position="36"/>
    </location>
</feature>
<dbReference type="Gene3D" id="3.30.413.10">
    <property type="entry name" value="Sulfite Reductase Hemoprotein, domain 1"/>
    <property type="match status" value="1"/>
</dbReference>
<keyword evidence="4" id="KW-0560">Oxidoreductase</keyword>
<dbReference type="PROSITE" id="PS00198">
    <property type="entry name" value="4FE4S_FER_1"/>
    <property type="match status" value="2"/>
</dbReference>
<dbReference type="InterPro" id="IPR006067">
    <property type="entry name" value="NO2/SO3_Rdtase_4Fe4S_dom"/>
</dbReference>
<keyword evidence="1" id="KW-0004">4Fe-4S</keyword>
<keyword evidence="6" id="KW-0411">Iron-sulfur</keyword>
<dbReference type="InterPro" id="IPR017896">
    <property type="entry name" value="4Fe4S_Fe-S-bd"/>
</dbReference>
<dbReference type="InterPro" id="IPR007516">
    <property type="entry name" value="Co_F420_Hydgase/DH_bsu_N"/>
</dbReference>
<dbReference type="InterPro" id="IPR005117">
    <property type="entry name" value="NiRdtase/SiRdtase_haem-b_fer"/>
</dbReference>
<dbReference type="SUPFAM" id="SSF56014">
    <property type="entry name" value="Nitrite and sulphite reductase 4Fe-4S domain-like"/>
    <property type="match status" value="1"/>
</dbReference>
<dbReference type="Gene3D" id="3.30.70.20">
    <property type="match status" value="2"/>
</dbReference>
<dbReference type="GeneID" id="9346307"/>
<dbReference type="KEGG" id="mev:Metev_0685"/>
<dbReference type="Pfam" id="PF04432">
    <property type="entry name" value="FrhB_FdhB_C"/>
    <property type="match status" value="1"/>
</dbReference>
<reference evidence="8 9" key="1">
    <citation type="submission" date="2010-06" db="EMBL/GenBank/DDBJ databases">
        <title>Complete sequence chromosome of Methanohalobium evestigatum Z-7303.</title>
        <authorList>
            <consortium name="US DOE Joint Genome Institute"/>
            <person name="Lucas S."/>
            <person name="Copeland A."/>
            <person name="Lapidus A."/>
            <person name="Cheng J.-F."/>
            <person name="Bruce D."/>
            <person name="Goodwin L."/>
            <person name="Pitluck S."/>
            <person name="Saunders E."/>
            <person name="Detter J.C."/>
            <person name="Han C."/>
            <person name="Tapia R."/>
            <person name="Land M."/>
            <person name="Hauser L."/>
            <person name="Kyrpides N."/>
            <person name="Mikhailova N."/>
            <person name="Sieprawska-Lupa M."/>
            <person name="Whitman W.B."/>
            <person name="Anderson I."/>
            <person name="Woyke T."/>
        </authorList>
    </citation>
    <scope>NUCLEOTIDE SEQUENCE [LARGE SCALE GENOMIC DNA]</scope>
    <source>
        <strain evidence="9">ATCC BAA-1072 / DSM 3721 / NBRC 107634 / OCM 161 / Z-7303</strain>
    </source>
</reference>
<dbReference type="SUPFAM" id="SSF55124">
    <property type="entry name" value="Nitrite/Sulfite reductase N-terminal domain-like"/>
    <property type="match status" value="1"/>
</dbReference>
<dbReference type="InterPro" id="IPR045854">
    <property type="entry name" value="NO2/SO3_Rdtase_4Fe4S_sf"/>
</dbReference>
<dbReference type="Pfam" id="PF04422">
    <property type="entry name" value="FrhB_FdhB_N"/>
    <property type="match status" value="1"/>
</dbReference>
<protein>
    <submittedName>
        <fullName evidence="8">Nitrite and sulphite reductase 4Fe-4S region</fullName>
    </submittedName>
</protein>
<gene>
    <name evidence="8" type="ordered locus">Metev_0685</name>
</gene>
<dbReference type="AlphaFoldDB" id="D7E6W5"/>
<evidence type="ECO:0000256" key="5">
    <source>
        <dbReference type="ARBA" id="ARBA00023004"/>
    </source>
</evidence>
<dbReference type="InterPro" id="IPR017900">
    <property type="entry name" value="4Fe4S_Fe_S_CS"/>
</dbReference>
<dbReference type="RefSeq" id="WP_013194157.1">
    <property type="nucleotide sequence ID" value="NC_014253.1"/>
</dbReference>
<keyword evidence="3" id="KW-0479">Metal-binding</keyword>
<dbReference type="STRING" id="644295.Metev_0685"/>
<dbReference type="GO" id="GO:0020037">
    <property type="term" value="F:heme binding"/>
    <property type="evidence" value="ECO:0007669"/>
    <property type="project" value="InterPro"/>
</dbReference>
<proteinExistence type="predicted"/>
<evidence type="ECO:0000259" key="7">
    <source>
        <dbReference type="PROSITE" id="PS51379"/>
    </source>
</evidence>
<dbReference type="GO" id="GO:0051539">
    <property type="term" value="F:4 iron, 4 sulfur cluster binding"/>
    <property type="evidence" value="ECO:0007669"/>
    <property type="project" value="UniProtKB-KW"/>
</dbReference>
<sequence length="623" mass="69258">MYEWKLKDEIVDNGMCARCGTCAVVCPNDLLDFKNGPVLKDECLRKGHGMCLEVCPRVSSGKYQISIRENFKEEYYAGRGNFDGQDGGVVTAFLKYLLDNEKIEGAIVVGDECWKPVSMVVKDEKGLMDTAKSKYTISTLDALRDAGEMGLENVAVVGLPCQINGLRKLQYFEYLAKHGEELGSNGKPANLPDIQYLIGLFCTEKFEYDSLKNILQKYNVDIENVEKFDILKGKLVAYSNKKNASVKIPLDEIDITPGCRVCRDFDANMADVSVGSAGSSDGYSTVVVRTEKGDDIKNAIELHDEINLDAVSKLKNIKSERFNKEIKRRKEYNEPVSLYWLAEHGGVSKRADDSYFIRIRAKPSGWYEADEIEYVSKIAEEYNGKLKLTNRGGIEIHDISGFDAEEVALKLKNKGLLTGSEGPLVRATLACPGEGECGSGLINTTRICELMEDEFTEKPEPYKFKIAVSGCPNKCVRPHIHDIGFYGVRYPKVNDNCNGCGRCADVCKLEAISVRGTTSYTNYNVCIGCGKCIKACPNDARDIEKEGYMALVGGKSGREIVEATNMGMMGEDELVDFVNGVMKVYEKYADKPQRERLSSVMEKIGKGSFLSEVKDFKKEMDSV</sequence>
<feature type="domain" description="4Fe-4S ferredoxin-type" evidence="7">
    <location>
        <begin position="517"/>
        <end position="546"/>
    </location>
</feature>
<keyword evidence="5" id="KW-0408">Iron</keyword>
<dbReference type="Pfam" id="PF01077">
    <property type="entry name" value="NIR_SIR"/>
    <property type="match status" value="1"/>
</dbReference>
<evidence type="ECO:0000256" key="3">
    <source>
        <dbReference type="ARBA" id="ARBA00022723"/>
    </source>
</evidence>
<dbReference type="PROSITE" id="PS51379">
    <property type="entry name" value="4FE4S_FER_2"/>
    <property type="match status" value="3"/>
</dbReference>
<dbReference type="InterPro" id="IPR036136">
    <property type="entry name" value="Nit/Sulf_reduc_fer-like_dom_sf"/>
</dbReference>
<keyword evidence="2" id="KW-0349">Heme</keyword>